<dbReference type="SUPFAM" id="SSF53756">
    <property type="entry name" value="UDP-Glycosyltransferase/glycogen phosphorylase"/>
    <property type="match status" value="1"/>
</dbReference>
<evidence type="ECO:0000259" key="1">
    <source>
        <dbReference type="Pfam" id="PF00534"/>
    </source>
</evidence>
<gene>
    <name evidence="2" type="ORF">NCCP691_14470</name>
</gene>
<dbReference type="RefSeq" id="WP_220807599.1">
    <property type="nucleotide sequence ID" value="NZ_BPMK01000005.1"/>
</dbReference>
<reference evidence="2 3" key="1">
    <citation type="journal article" date="2022" name="Int. J. Syst. Evol. Microbiol.">
        <title>Noviherbaspirillum aridicola sp. nov., isolated from an arid soil in Pakistan.</title>
        <authorList>
            <person name="Khan I.U."/>
            <person name="Saqib M."/>
            <person name="Amin A."/>
            <person name="Hussain F."/>
            <person name="Li L."/>
            <person name="Liu Y.H."/>
            <person name="Fang B.Z."/>
            <person name="Ahmed I."/>
            <person name="Li W.J."/>
        </authorList>
    </citation>
    <scope>NUCLEOTIDE SEQUENCE [LARGE SCALE GENOMIC DNA]</scope>
    <source>
        <strain evidence="2 3">NCCP-691</strain>
    </source>
</reference>
<evidence type="ECO:0000313" key="2">
    <source>
        <dbReference type="EMBL" id="GIZ51433.1"/>
    </source>
</evidence>
<name>A0ABQ4Q2W0_9BURK</name>
<proteinExistence type="predicted"/>
<dbReference type="Pfam" id="PF00534">
    <property type="entry name" value="Glycos_transf_1"/>
    <property type="match status" value="1"/>
</dbReference>
<comment type="caution">
    <text evidence="2">The sequence shown here is derived from an EMBL/GenBank/DDBJ whole genome shotgun (WGS) entry which is preliminary data.</text>
</comment>
<dbReference type="InterPro" id="IPR050194">
    <property type="entry name" value="Glycosyltransferase_grp1"/>
</dbReference>
<keyword evidence="3" id="KW-1185">Reference proteome</keyword>
<dbReference type="Proteomes" id="UP000887222">
    <property type="component" value="Unassembled WGS sequence"/>
</dbReference>
<evidence type="ECO:0000313" key="3">
    <source>
        <dbReference type="Proteomes" id="UP000887222"/>
    </source>
</evidence>
<accession>A0ABQ4Q2W0</accession>
<dbReference type="PANTHER" id="PTHR45947:SF3">
    <property type="entry name" value="SULFOQUINOVOSYL TRANSFERASE SQD2"/>
    <property type="match status" value="1"/>
</dbReference>
<dbReference type="InterPro" id="IPR001296">
    <property type="entry name" value="Glyco_trans_1"/>
</dbReference>
<feature type="domain" description="Glycosyl transferase family 1" evidence="1">
    <location>
        <begin position="181"/>
        <end position="310"/>
    </location>
</feature>
<dbReference type="Gene3D" id="3.40.50.2000">
    <property type="entry name" value="Glycogen Phosphorylase B"/>
    <property type="match status" value="2"/>
</dbReference>
<dbReference type="PANTHER" id="PTHR45947">
    <property type="entry name" value="SULFOQUINOVOSYL TRANSFERASE SQD2"/>
    <property type="match status" value="1"/>
</dbReference>
<organism evidence="2 3">
    <name type="scientific">Noviherbaspirillum aridicola</name>
    <dbReference type="NCBI Taxonomy" id="2849687"/>
    <lineage>
        <taxon>Bacteria</taxon>
        <taxon>Pseudomonadati</taxon>
        <taxon>Pseudomonadota</taxon>
        <taxon>Betaproteobacteria</taxon>
        <taxon>Burkholderiales</taxon>
        <taxon>Oxalobacteraceae</taxon>
        <taxon>Noviherbaspirillum</taxon>
    </lineage>
</organism>
<sequence>MLRIALISNELPPYRVPFYRALSRLPDVTLQLILCSRREPNRHWEIPPLDFGHEFLREHVITRNGRYIHNNPGVVASLHRFRPDAVVTGGFNPTHLYAFAYAVARGIPHVAMTDGTDISEQGLSRVHRLVRRMVYGRSRSFVAASRGGHRLFEQYGIPASRRFTSCLCVDNGEFATTASFDDRPVDFLFCGRIEPVKNPLFAFDVALNAAGLLGRRVSIMFVGAGEQEAELRRLAALHAEKVHAMFKGFVAHEDLPAIYAAARIFLFPTRWDPWGVVTNEACAAGLPVLVSPEAGVAGELVIDGRNGHVADLDVGLWTQHAVALLRDRLAWQRASASSVATVAGFNYASAAAGLRDACRAAVSPDRVTRAEARRANGSR</sequence>
<protein>
    <recommendedName>
        <fullName evidence="1">Glycosyl transferase family 1 domain-containing protein</fullName>
    </recommendedName>
</protein>
<dbReference type="CDD" id="cd03801">
    <property type="entry name" value="GT4_PimA-like"/>
    <property type="match status" value="1"/>
</dbReference>
<dbReference type="EMBL" id="BPMK01000005">
    <property type="protein sequence ID" value="GIZ51433.1"/>
    <property type="molecule type" value="Genomic_DNA"/>
</dbReference>